<evidence type="ECO:0000313" key="8">
    <source>
        <dbReference type="Proteomes" id="UP001620405"/>
    </source>
</evidence>
<keyword evidence="7" id="KW-0547">Nucleotide-binding</keyword>
<dbReference type="InterPro" id="IPR050482">
    <property type="entry name" value="Sensor_HK_TwoCompSys"/>
</dbReference>
<dbReference type="GO" id="GO:0005524">
    <property type="term" value="F:ATP binding"/>
    <property type="evidence" value="ECO:0007669"/>
    <property type="project" value="UniProtKB-KW"/>
</dbReference>
<feature type="transmembrane region" description="Helical" evidence="4">
    <location>
        <begin position="69"/>
        <end position="88"/>
    </location>
</feature>
<dbReference type="SMART" id="SM00387">
    <property type="entry name" value="HATPase_c"/>
    <property type="match status" value="1"/>
</dbReference>
<keyword evidence="7" id="KW-0067">ATP-binding</keyword>
<dbReference type="InterPro" id="IPR036890">
    <property type="entry name" value="HATPase_C_sf"/>
</dbReference>
<keyword evidence="2" id="KW-0418">Kinase</keyword>
<keyword evidence="8" id="KW-1185">Reference proteome</keyword>
<sequence length="331" mass="37157">MDNRRHQGVALLLIMMMALLEFCWPASAASNEPTSAGIAVIAANNDGQWNQQDASVRFQIERTFYQTRFFIIACIVAVILLVIGLVVLQMRQIAAKLRDRLEVRHAERERIARELHDTLLQGIQGLILRFQAIAEHIPEKDPIRVMIDQALDRADGVLVDGRDRVRDLRMTEGTAKDLAVTFAALGKELSADYPVTFRVVSSGIRHEIDPAIREEIYLIGREALLNAFQHAQAREIEVELCCDFKQLRVCVRDDGIGIDPKILDAGGKPGHWGLVGMRERATCVGGQLMIWARPGAGTDVELTVPASIAYVRKHSVRWKRLKHMLSWGREA</sequence>
<keyword evidence="3" id="KW-0902">Two-component regulatory system</keyword>
<dbReference type="SUPFAM" id="SSF55874">
    <property type="entry name" value="ATPase domain of HSP90 chaperone/DNA topoisomerase II/histidine kinase"/>
    <property type="match status" value="1"/>
</dbReference>
<dbReference type="Pfam" id="PF02518">
    <property type="entry name" value="HATPase_c"/>
    <property type="match status" value="1"/>
</dbReference>
<dbReference type="CDD" id="cd16917">
    <property type="entry name" value="HATPase_UhpB-NarQ-NarX-like"/>
    <property type="match status" value="1"/>
</dbReference>
<name>A0ABW8IYS5_9GAMM</name>
<proteinExistence type="predicted"/>
<keyword evidence="5" id="KW-0732">Signal</keyword>
<evidence type="ECO:0000256" key="5">
    <source>
        <dbReference type="SAM" id="SignalP"/>
    </source>
</evidence>
<dbReference type="Proteomes" id="UP001620405">
    <property type="component" value="Unassembled WGS sequence"/>
</dbReference>
<evidence type="ECO:0000259" key="6">
    <source>
        <dbReference type="SMART" id="SM00387"/>
    </source>
</evidence>
<feature type="chain" id="PRO_5047188961" evidence="5">
    <location>
        <begin position="29"/>
        <end position="331"/>
    </location>
</feature>
<evidence type="ECO:0000256" key="4">
    <source>
        <dbReference type="SAM" id="Phobius"/>
    </source>
</evidence>
<organism evidence="7 8">
    <name type="scientific">Dyella lipolytica</name>
    <dbReference type="NCBI Taxonomy" id="1867835"/>
    <lineage>
        <taxon>Bacteria</taxon>
        <taxon>Pseudomonadati</taxon>
        <taxon>Pseudomonadota</taxon>
        <taxon>Gammaproteobacteria</taxon>
        <taxon>Lysobacterales</taxon>
        <taxon>Rhodanobacteraceae</taxon>
        <taxon>Dyella</taxon>
    </lineage>
</organism>
<dbReference type="Gene3D" id="3.30.565.10">
    <property type="entry name" value="Histidine kinase-like ATPase, C-terminal domain"/>
    <property type="match status" value="1"/>
</dbReference>
<evidence type="ECO:0000256" key="2">
    <source>
        <dbReference type="ARBA" id="ARBA00022777"/>
    </source>
</evidence>
<evidence type="ECO:0000313" key="7">
    <source>
        <dbReference type="EMBL" id="MFK2874668.1"/>
    </source>
</evidence>
<dbReference type="InterPro" id="IPR011712">
    <property type="entry name" value="Sig_transdc_His_kin_sub3_dim/P"/>
</dbReference>
<dbReference type="EMBL" id="JADIKG010000013">
    <property type="protein sequence ID" value="MFK2874668.1"/>
    <property type="molecule type" value="Genomic_DNA"/>
</dbReference>
<feature type="domain" description="Histidine kinase/HSP90-like ATPase" evidence="6">
    <location>
        <begin position="211"/>
        <end position="308"/>
    </location>
</feature>
<evidence type="ECO:0000256" key="1">
    <source>
        <dbReference type="ARBA" id="ARBA00022679"/>
    </source>
</evidence>
<keyword evidence="4" id="KW-0472">Membrane</keyword>
<keyword evidence="4" id="KW-0812">Transmembrane</keyword>
<comment type="caution">
    <text evidence="7">The sequence shown here is derived from an EMBL/GenBank/DDBJ whole genome shotgun (WGS) entry which is preliminary data.</text>
</comment>
<accession>A0ABW8IYS5</accession>
<dbReference type="PANTHER" id="PTHR24421">
    <property type="entry name" value="NITRATE/NITRITE SENSOR PROTEIN NARX-RELATED"/>
    <property type="match status" value="1"/>
</dbReference>
<dbReference type="InterPro" id="IPR003594">
    <property type="entry name" value="HATPase_dom"/>
</dbReference>
<reference evidence="7 8" key="1">
    <citation type="submission" date="2020-10" db="EMBL/GenBank/DDBJ databases">
        <title>Phylogeny of dyella-like bacteria.</title>
        <authorList>
            <person name="Fu J."/>
        </authorList>
    </citation>
    <scope>NUCLEOTIDE SEQUENCE [LARGE SCALE GENOMIC DNA]</scope>
    <source>
        <strain evidence="7 8">DHOB07</strain>
    </source>
</reference>
<evidence type="ECO:0000256" key="3">
    <source>
        <dbReference type="ARBA" id="ARBA00023012"/>
    </source>
</evidence>
<feature type="signal peptide" evidence="5">
    <location>
        <begin position="1"/>
        <end position="28"/>
    </location>
</feature>
<dbReference type="Gene3D" id="1.20.5.1930">
    <property type="match status" value="1"/>
</dbReference>
<keyword evidence="4" id="KW-1133">Transmembrane helix</keyword>
<dbReference type="Pfam" id="PF07730">
    <property type="entry name" value="HisKA_3"/>
    <property type="match status" value="1"/>
</dbReference>
<dbReference type="PANTHER" id="PTHR24421:SF62">
    <property type="entry name" value="SENSORY TRANSDUCTION HISTIDINE KINASE"/>
    <property type="match status" value="1"/>
</dbReference>
<gene>
    <name evidence="7" type="ORF">ISP13_14080</name>
</gene>
<dbReference type="RefSeq" id="WP_284396761.1">
    <property type="nucleotide sequence ID" value="NZ_BSNQ01000003.1"/>
</dbReference>
<keyword evidence="1" id="KW-0808">Transferase</keyword>
<protein>
    <submittedName>
        <fullName evidence="7">ATP-binding protein</fullName>
    </submittedName>
</protein>